<dbReference type="SUPFAM" id="SSF49764">
    <property type="entry name" value="HSP20-like chaperones"/>
    <property type="match status" value="1"/>
</dbReference>
<name>A0A185L2W3_ANTPE</name>
<sequence length="223" mass="25426">MIALVLCGLLAAVSAAPQYYHGSSHWPYHHYDPFSPYVRESMLDTHSLWSNLANEMQHLDNMMKELSLKFPSIINEGRVEGDKYQISIHLPGYEQKDINEKAKNGVLMVQANSAFNHYLEIQNLPWDVNSEGSWVYEKDVLKITFPLKQKQPEDSKRPVAEPTETTSTNVSREEMEFTTESNMRDVDVGLEAAQKTNEIAKAVEATTYAVNIRDDAEFLPIPY</sequence>
<feature type="signal peptide" evidence="2">
    <location>
        <begin position="1"/>
        <end position="15"/>
    </location>
</feature>
<keyword evidence="2" id="KW-0732">Signal</keyword>
<evidence type="ECO:0000313" key="3">
    <source>
        <dbReference type="EMBL" id="AJQ22647.1"/>
    </source>
</evidence>
<reference evidence="3" key="1">
    <citation type="journal article" date="2016" name="Gene">
        <title>Nucleopolyhedroviruses (NPV) induce the expression of small heat shock protein 25.4 in Antheraea pernyi.</title>
        <authorList>
            <person name="Zhang C."/>
            <person name="Zhu B."/>
            <person name="Dai L.S."/>
            <person name="Liu C."/>
            <person name="Luo X."/>
        </authorList>
    </citation>
    <scope>NUCLEOTIDE SEQUENCE</scope>
</reference>
<dbReference type="InterPro" id="IPR008978">
    <property type="entry name" value="HSP20-like_chaperone"/>
</dbReference>
<dbReference type="EMBL" id="KM881572">
    <property type="protein sequence ID" value="AJQ22647.1"/>
    <property type="molecule type" value="mRNA"/>
</dbReference>
<dbReference type="SMR" id="A0A185L2W3"/>
<dbReference type="CDD" id="cd00298">
    <property type="entry name" value="ACD_sHsps_p23-like"/>
    <property type="match status" value="1"/>
</dbReference>
<dbReference type="AlphaFoldDB" id="A0A185L2W3"/>
<evidence type="ECO:0000256" key="1">
    <source>
        <dbReference type="SAM" id="MobiDB-lite"/>
    </source>
</evidence>
<gene>
    <name evidence="3" type="primary">Hsp25.4</name>
</gene>
<feature type="region of interest" description="Disordered" evidence="1">
    <location>
        <begin position="151"/>
        <end position="180"/>
    </location>
</feature>
<evidence type="ECO:0000256" key="2">
    <source>
        <dbReference type="SAM" id="SignalP"/>
    </source>
</evidence>
<proteinExistence type="evidence at transcript level"/>
<organism evidence="3">
    <name type="scientific">Antheraea pernyi</name>
    <name type="common">Chinese oak silk moth</name>
    <name type="synonym">Bombyx pernyi</name>
    <dbReference type="NCBI Taxonomy" id="7119"/>
    <lineage>
        <taxon>Eukaryota</taxon>
        <taxon>Metazoa</taxon>
        <taxon>Ecdysozoa</taxon>
        <taxon>Arthropoda</taxon>
        <taxon>Hexapoda</taxon>
        <taxon>Insecta</taxon>
        <taxon>Pterygota</taxon>
        <taxon>Neoptera</taxon>
        <taxon>Endopterygota</taxon>
        <taxon>Lepidoptera</taxon>
        <taxon>Glossata</taxon>
        <taxon>Ditrysia</taxon>
        <taxon>Bombycoidea</taxon>
        <taxon>Saturniidae</taxon>
        <taxon>Saturniinae</taxon>
        <taxon>Saturniini</taxon>
        <taxon>Antheraea</taxon>
    </lineage>
</organism>
<feature type="chain" id="PRO_5012701035" evidence="2">
    <location>
        <begin position="16"/>
        <end position="223"/>
    </location>
</feature>
<protein>
    <submittedName>
        <fullName evidence="3">Small heat shock protein 25.4</fullName>
    </submittedName>
</protein>
<keyword evidence="3" id="KW-0346">Stress response</keyword>
<accession>A0A185L2W3</accession>
<dbReference type="Gene3D" id="2.60.40.790">
    <property type="match status" value="1"/>
</dbReference>